<dbReference type="AlphaFoldDB" id="F6IRX5"/>
<sequence>MSWLTFTIIININPNLMFTNMINAFIINSIGGGLMNLTNLTIDDLKRGWHQTATALSCNYCDASWEPSTAIEMIEQHLTIVHGGNQSSLIHLDSRYNTLTAKQQNLLTAFATGIKDADLAKQFQLAAATIRHQKFTFREKAKQAKLYLAIYQSVFESGQTSNDLIALPEQPGIVDDRFAITEDEVAQTLKQYFDFDHEPLQLKRWPKKQKTIVMILTRIIDEIPLKQPLSEAELNTYLRPIYFDYTTLRRYLIDYGFLRRTVDGRQYWRTTTQED</sequence>
<name>F6IRX5_LACPE</name>
<gene>
    <name evidence="2" type="ORF">LPE_00284</name>
</gene>
<dbReference type="Pfam" id="PF09860">
    <property type="entry name" value="DUF2087"/>
    <property type="match status" value="1"/>
</dbReference>
<reference evidence="2" key="1">
    <citation type="journal article" date="2011" name="J. Bacteriol.">
        <title>Annotated genome sequence of Lactobacillus pentosus MP-10, which has probiotic potential, from naturally fermented Alorena green table olives.</title>
        <authorList>
            <person name="Abriouel H."/>
            <person name="Benomar N."/>
            <person name="Perez Pulido R."/>
            <person name="Canamero M.M."/>
            <person name="Galvez A."/>
        </authorList>
    </citation>
    <scope>NUCLEOTIDE SEQUENCE</scope>
    <source>
        <strain evidence="2">MP-10</strain>
    </source>
</reference>
<feature type="domain" description="DUF2087" evidence="1">
    <location>
        <begin position="201"/>
        <end position="269"/>
    </location>
</feature>
<proteinExistence type="predicted"/>
<evidence type="ECO:0000313" key="2">
    <source>
        <dbReference type="EMBL" id="CCB81277.1"/>
    </source>
</evidence>
<organism evidence="2">
    <name type="scientific">Lactiplantibacillus pentosus MP-10</name>
    <dbReference type="NCBI Taxonomy" id="1028490"/>
    <lineage>
        <taxon>Bacteria</taxon>
        <taxon>Bacillati</taxon>
        <taxon>Bacillota</taxon>
        <taxon>Bacilli</taxon>
        <taxon>Lactobacillales</taxon>
        <taxon>Lactobacillaceae</taxon>
        <taxon>Lactiplantibacillus</taxon>
    </lineage>
</organism>
<dbReference type="EMBL" id="FR871761">
    <property type="protein sequence ID" value="CCB81277.1"/>
    <property type="molecule type" value="Genomic_DNA"/>
</dbReference>
<dbReference type="InterPro" id="IPR018656">
    <property type="entry name" value="DUF2087"/>
</dbReference>
<evidence type="ECO:0000259" key="1">
    <source>
        <dbReference type="Pfam" id="PF09860"/>
    </source>
</evidence>
<protein>
    <recommendedName>
        <fullName evidence="1">DUF2087 domain-containing protein</fullName>
    </recommendedName>
</protein>
<accession>F6IRX5</accession>